<comment type="pathway">
    <text evidence="1">Carbohydrate degradation; glycolysis; D-glyceraldehyde 3-phosphate and glycerone phosphate from D-glucose: step 1/4.</text>
</comment>
<keyword evidence="16" id="KW-1185">Reference proteome</keyword>
<dbReference type="SUPFAM" id="SSF53067">
    <property type="entry name" value="Actin-like ATPase domain"/>
    <property type="match status" value="2"/>
</dbReference>
<evidence type="ECO:0000256" key="10">
    <source>
        <dbReference type="ARBA" id="ARBA00047905"/>
    </source>
</evidence>
<sequence length="509" mass="56053">MKSPILTRTPSSLGPAASEATSTPDPSALKPQRFEPGTSSYNVARRIESAFAVPRAKLVQITGHFADELRRGLSADGGSTIPMYPTWCIGYPSGHETGTILTIDMGGTNVRVCEVELKGAGAFETTQSKYRIPQRMKNGMLEDLWEFVAECLEKYLEERHDGRETQTLPLGFTFSYPVMQKYIDHGVLERWTKGFDIAGAEGNDVVPSFRAALQRRNLPIELIALVNDTTGTLMAAAYSDPSIKIGCIFATGCNAAYMEECARIAKIGESDPDSLMAINCEWGAFDNDLKVLPRTRYDEIVDQESPRPGQQRFEKMVAGFYLGELYRLALLELVEDFGMEAFKNRDFSKLEEAYCLDTGFLATIENDNSENLQDTVDLFRRTLNVVLTETEVQVCRWLAEIIVTRAARLAACGVAALAKKNGWNKCRVGADGTVFSEYPGFRARLTQALHEILDLPEDAGSPIEFVAARDGSGVGAAVIVALTMKRAQRGDYRGIREAKVGDAMKGCQP</sequence>
<evidence type="ECO:0000313" key="16">
    <source>
        <dbReference type="Proteomes" id="UP000774617"/>
    </source>
</evidence>
<feature type="domain" description="Hexokinase N-terminal" evidence="13">
    <location>
        <begin position="45"/>
        <end position="238"/>
    </location>
</feature>
<dbReference type="PRINTS" id="PR00475">
    <property type="entry name" value="HEXOKINASE"/>
</dbReference>
<evidence type="ECO:0000256" key="3">
    <source>
        <dbReference type="ARBA" id="ARBA00009225"/>
    </source>
</evidence>
<dbReference type="InterPro" id="IPR001312">
    <property type="entry name" value="Hexokinase"/>
</dbReference>
<evidence type="ECO:0000313" key="15">
    <source>
        <dbReference type="EMBL" id="KAH7063669.1"/>
    </source>
</evidence>
<feature type="compositionally biased region" description="Polar residues" evidence="12">
    <location>
        <begin position="1"/>
        <end position="12"/>
    </location>
</feature>
<keyword evidence="8 11" id="KW-0324">Glycolysis</keyword>
<dbReference type="PROSITE" id="PS00378">
    <property type="entry name" value="HEXOKINASE_1"/>
    <property type="match status" value="1"/>
</dbReference>
<dbReference type="Proteomes" id="UP000774617">
    <property type="component" value="Unassembled WGS sequence"/>
</dbReference>
<feature type="domain" description="Hexokinase C-terminal" evidence="14">
    <location>
        <begin position="244"/>
        <end position="481"/>
    </location>
</feature>
<evidence type="ECO:0000256" key="5">
    <source>
        <dbReference type="ARBA" id="ARBA00022741"/>
    </source>
</evidence>
<reference evidence="15 16" key="1">
    <citation type="journal article" date="2021" name="Nat. Commun.">
        <title>Genetic determinants of endophytism in the Arabidopsis root mycobiome.</title>
        <authorList>
            <person name="Mesny F."/>
            <person name="Miyauchi S."/>
            <person name="Thiergart T."/>
            <person name="Pickel B."/>
            <person name="Atanasova L."/>
            <person name="Karlsson M."/>
            <person name="Huettel B."/>
            <person name="Barry K.W."/>
            <person name="Haridas S."/>
            <person name="Chen C."/>
            <person name="Bauer D."/>
            <person name="Andreopoulos W."/>
            <person name="Pangilinan J."/>
            <person name="LaButti K."/>
            <person name="Riley R."/>
            <person name="Lipzen A."/>
            <person name="Clum A."/>
            <person name="Drula E."/>
            <person name="Henrissat B."/>
            <person name="Kohler A."/>
            <person name="Grigoriev I.V."/>
            <person name="Martin F.M."/>
            <person name="Hacquard S."/>
        </authorList>
    </citation>
    <scope>NUCLEOTIDE SEQUENCE [LARGE SCALE GENOMIC DNA]</scope>
    <source>
        <strain evidence="15 16">MPI-SDFR-AT-0080</strain>
    </source>
</reference>
<dbReference type="Pfam" id="PF00349">
    <property type="entry name" value="Hexokinase_1"/>
    <property type="match status" value="1"/>
</dbReference>
<evidence type="ECO:0000256" key="4">
    <source>
        <dbReference type="ARBA" id="ARBA00022679"/>
    </source>
</evidence>
<dbReference type="Gene3D" id="3.40.367.20">
    <property type="match status" value="1"/>
</dbReference>
<name>A0ABQ8GT45_9PEZI</name>
<keyword evidence="4 11" id="KW-0808">Transferase</keyword>
<dbReference type="PANTHER" id="PTHR19443:SF16">
    <property type="entry name" value="HEXOKINASE TYPE 1-RELATED"/>
    <property type="match status" value="1"/>
</dbReference>
<comment type="similarity">
    <text evidence="3 11">Belongs to the hexokinase family.</text>
</comment>
<dbReference type="Pfam" id="PF03727">
    <property type="entry name" value="Hexokinase_2"/>
    <property type="match status" value="1"/>
</dbReference>
<evidence type="ECO:0000256" key="12">
    <source>
        <dbReference type="SAM" id="MobiDB-lite"/>
    </source>
</evidence>
<evidence type="ECO:0000256" key="1">
    <source>
        <dbReference type="ARBA" id="ARBA00004888"/>
    </source>
</evidence>
<dbReference type="PROSITE" id="PS51748">
    <property type="entry name" value="HEXOKINASE_2"/>
    <property type="match status" value="1"/>
</dbReference>
<comment type="catalytic activity">
    <reaction evidence="9">
        <text>a D-hexose + ATP = a D-hexose 6-phosphate + ADP + H(+)</text>
        <dbReference type="Rhea" id="RHEA:22740"/>
        <dbReference type="ChEBI" id="CHEBI:4194"/>
        <dbReference type="ChEBI" id="CHEBI:15378"/>
        <dbReference type="ChEBI" id="CHEBI:30616"/>
        <dbReference type="ChEBI" id="CHEBI:229467"/>
        <dbReference type="ChEBI" id="CHEBI:456216"/>
        <dbReference type="EC" id="2.7.1.1"/>
    </reaction>
    <physiologicalReaction direction="left-to-right" evidence="9">
        <dbReference type="Rhea" id="RHEA:22741"/>
    </physiologicalReaction>
</comment>
<dbReference type="InterPro" id="IPR019807">
    <property type="entry name" value="Hexokinase_BS"/>
</dbReference>
<dbReference type="EMBL" id="JAGTJR010000002">
    <property type="protein sequence ID" value="KAH7063669.1"/>
    <property type="molecule type" value="Genomic_DNA"/>
</dbReference>
<comment type="catalytic activity">
    <reaction evidence="10">
        <text>D-fructose + ATP = D-fructose 6-phosphate + ADP + H(+)</text>
        <dbReference type="Rhea" id="RHEA:16125"/>
        <dbReference type="ChEBI" id="CHEBI:15378"/>
        <dbReference type="ChEBI" id="CHEBI:30616"/>
        <dbReference type="ChEBI" id="CHEBI:37721"/>
        <dbReference type="ChEBI" id="CHEBI:61527"/>
        <dbReference type="ChEBI" id="CHEBI:456216"/>
        <dbReference type="EC" id="2.7.1.1"/>
    </reaction>
    <physiologicalReaction direction="left-to-right" evidence="10">
        <dbReference type="Rhea" id="RHEA:16126"/>
    </physiologicalReaction>
</comment>
<evidence type="ECO:0000256" key="11">
    <source>
        <dbReference type="RuleBase" id="RU362007"/>
    </source>
</evidence>
<evidence type="ECO:0000256" key="6">
    <source>
        <dbReference type="ARBA" id="ARBA00022777"/>
    </source>
</evidence>
<gene>
    <name evidence="15" type="ORF">B0J12DRAFT_724105</name>
</gene>
<dbReference type="InterPro" id="IPR043129">
    <property type="entry name" value="ATPase_NBD"/>
</dbReference>
<dbReference type="Gene3D" id="1.10.287.1250">
    <property type="match status" value="1"/>
</dbReference>
<evidence type="ECO:0000256" key="7">
    <source>
        <dbReference type="ARBA" id="ARBA00022840"/>
    </source>
</evidence>
<dbReference type="InterPro" id="IPR022673">
    <property type="entry name" value="Hexokinase_C"/>
</dbReference>
<organism evidence="15 16">
    <name type="scientific">Macrophomina phaseolina</name>
    <dbReference type="NCBI Taxonomy" id="35725"/>
    <lineage>
        <taxon>Eukaryota</taxon>
        <taxon>Fungi</taxon>
        <taxon>Dikarya</taxon>
        <taxon>Ascomycota</taxon>
        <taxon>Pezizomycotina</taxon>
        <taxon>Dothideomycetes</taxon>
        <taxon>Dothideomycetes incertae sedis</taxon>
        <taxon>Botryosphaeriales</taxon>
        <taxon>Botryosphaeriaceae</taxon>
        <taxon>Macrophomina</taxon>
    </lineage>
</organism>
<comment type="pathway">
    <text evidence="2">Carbohydrate metabolism; hexose metabolism.</text>
</comment>
<dbReference type="EC" id="2.7.1.-" evidence="11"/>
<evidence type="ECO:0000256" key="9">
    <source>
        <dbReference type="ARBA" id="ARBA00044613"/>
    </source>
</evidence>
<dbReference type="Gene3D" id="3.30.420.40">
    <property type="match status" value="1"/>
</dbReference>
<evidence type="ECO:0000256" key="2">
    <source>
        <dbReference type="ARBA" id="ARBA00005028"/>
    </source>
</evidence>
<dbReference type="InterPro" id="IPR022672">
    <property type="entry name" value="Hexokinase_N"/>
</dbReference>
<keyword evidence="7 11" id="KW-0067">ATP-binding</keyword>
<protein>
    <recommendedName>
        <fullName evidence="11">Phosphotransferase</fullName>
        <ecNumber evidence="11">2.7.1.-</ecNumber>
    </recommendedName>
</protein>
<feature type="region of interest" description="Disordered" evidence="12">
    <location>
        <begin position="1"/>
        <end position="37"/>
    </location>
</feature>
<accession>A0ABQ8GT45</accession>
<comment type="caution">
    <text evidence="15">The sequence shown here is derived from an EMBL/GenBank/DDBJ whole genome shotgun (WGS) entry which is preliminary data.</text>
</comment>
<evidence type="ECO:0000256" key="8">
    <source>
        <dbReference type="ARBA" id="ARBA00023152"/>
    </source>
</evidence>
<keyword evidence="5 11" id="KW-0547">Nucleotide-binding</keyword>
<keyword evidence="6 11" id="KW-0418">Kinase</keyword>
<proteinExistence type="inferred from homology"/>
<evidence type="ECO:0000259" key="13">
    <source>
        <dbReference type="Pfam" id="PF00349"/>
    </source>
</evidence>
<evidence type="ECO:0000259" key="14">
    <source>
        <dbReference type="Pfam" id="PF03727"/>
    </source>
</evidence>
<dbReference type="PANTHER" id="PTHR19443">
    <property type="entry name" value="HEXOKINASE"/>
    <property type="match status" value="1"/>
</dbReference>